<evidence type="ECO:0000256" key="3">
    <source>
        <dbReference type="ARBA" id="ARBA00022692"/>
    </source>
</evidence>
<evidence type="ECO:0000313" key="7">
    <source>
        <dbReference type="EMBL" id="GAA53637.1"/>
    </source>
</evidence>
<keyword evidence="4" id="KW-1133">Transmembrane helix</keyword>
<accession>G7YL06</accession>
<dbReference type="GO" id="GO:0006865">
    <property type="term" value="P:amino acid transport"/>
    <property type="evidence" value="ECO:0007669"/>
    <property type="project" value="TreeGrafter"/>
</dbReference>
<feature type="non-terminal residue" evidence="7">
    <location>
        <position position="228"/>
    </location>
</feature>
<gene>
    <name evidence="7" type="ORF">CLF_110658</name>
</gene>
<dbReference type="PANTHER" id="PTHR11616">
    <property type="entry name" value="SODIUM/CHLORIDE DEPENDENT TRANSPORTER"/>
    <property type="match status" value="1"/>
</dbReference>
<evidence type="ECO:0000256" key="1">
    <source>
        <dbReference type="ARBA" id="ARBA00004141"/>
    </source>
</evidence>
<organism evidence="7 8">
    <name type="scientific">Clonorchis sinensis</name>
    <name type="common">Chinese liver fluke</name>
    <dbReference type="NCBI Taxonomy" id="79923"/>
    <lineage>
        <taxon>Eukaryota</taxon>
        <taxon>Metazoa</taxon>
        <taxon>Spiralia</taxon>
        <taxon>Lophotrochozoa</taxon>
        <taxon>Platyhelminthes</taxon>
        <taxon>Trematoda</taxon>
        <taxon>Digenea</taxon>
        <taxon>Opisthorchiida</taxon>
        <taxon>Opisthorchiata</taxon>
        <taxon>Opisthorchiidae</taxon>
        <taxon>Clonorchis</taxon>
    </lineage>
</organism>
<evidence type="ECO:0000256" key="4">
    <source>
        <dbReference type="ARBA" id="ARBA00022989"/>
    </source>
</evidence>
<reference key="2">
    <citation type="submission" date="2011-10" db="EMBL/GenBank/DDBJ databases">
        <title>The genome and transcriptome sequence of Clonorchis sinensis provide insights into the carcinogenic liver fluke.</title>
        <authorList>
            <person name="Wang X."/>
            <person name="Huang Y."/>
            <person name="Chen W."/>
            <person name="Liu H."/>
            <person name="Guo L."/>
            <person name="Chen Y."/>
            <person name="Luo F."/>
            <person name="Zhou W."/>
            <person name="Sun J."/>
            <person name="Mao Q."/>
            <person name="Liang P."/>
            <person name="Zhou C."/>
            <person name="Tian Y."/>
            <person name="Men J."/>
            <person name="Lv X."/>
            <person name="Huang L."/>
            <person name="Zhou J."/>
            <person name="Hu Y."/>
            <person name="Li R."/>
            <person name="Zhang F."/>
            <person name="Lei H."/>
            <person name="Li X."/>
            <person name="Hu X."/>
            <person name="Liang C."/>
            <person name="Xu J."/>
            <person name="Wu Z."/>
            <person name="Yu X."/>
        </authorList>
    </citation>
    <scope>NUCLEOTIDE SEQUENCE</scope>
    <source>
        <strain>Henan</strain>
    </source>
</reference>
<evidence type="ECO:0000313" key="8">
    <source>
        <dbReference type="Proteomes" id="UP000008909"/>
    </source>
</evidence>
<dbReference type="GO" id="GO:0035725">
    <property type="term" value="P:sodium ion transmembrane transport"/>
    <property type="evidence" value="ECO:0007669"/>
    <property type="project" value="TreeGrafter"/>
</dbReference>
<name>G7YL06_CLOSI</name>
<dbReference type="InterPro" id="IPR037272">
    <property type="entry name" value="SNS_sf"/>
</dbReference>
<feature type="compositionally biased region" description="Basic and acidic residues" evidence="6">
    <location>
        <begin position="12"/>
        <end position="22"/>
    </location>
</feature>
<evidence type="ECO:0000256" key="5">
    <source>
        <dbReference type="ARBA" id="ARBA00023136"/>
    </source>
</evidence>
<proteinExistence type="predicted"/>
<dbReference type="PROSITE" id="PS50267">
    <property type="entry name" value="NA_NEUROTRAN_SYMP_3"/>
    <property type="match status" value="1"/>
</dbReference>
<sequence>MSETPITPLSESGKEETYRVEGVDTPSSLGGGSGHFELHDQSGSKDSQRLWRSYLEFIQFSLGFSANLGTIWRFPYVLLSSDGGKPHKLYNEYMGSLSDRLPCMSPSHWNATAVFGVGDWANFWPQCDPSVYYASYFPRYNVLTASDDVTSLGGINWKLAFCLVSTWTLTFAGLVKGFESARKITFLTSTVPYILLLVLLIRGATLPGAWTGVETGFKLKWSDLSKLE</sequence>
<evidence type="ECO:0000256" key="2">
    <source>
        <dbReference type="ARBA" id="ARBA00022448"/>
    </source>
</evidence>
<keyword evidence="5" id="KW-0472">Membrane</keyword>
<dbReference type="Proteomes" id="UP000008909">
    <property type="component" value="Unassembled WGS sequence"/>
</dbReference>
<keyword evidence="8" id="KW-1185">Reference proteome</keyword>
<reference evidence="7" key="1">
    <citation type="journal article" date="2011" name="Genome Biol.">
        <title>The draft genome of the carcinogenic human liver fluke Clonorchis sinensis.</title>
        <authorList>
            <person name="Wang X."/>
            <person name="Chen W."/>
            <person name="Huang Y."/>
            <person name="Sun J."/>
            <person name="Men J."/>
            <person name="Liu H."/>
            <person name="Luo F."/>
            <person name="Guo L."/>
            <person name="Lv X."/>
            <person name="Deng C."/>
            <person name="Zhou C."/>
            <person name="Fan Y."/>
            <person name="Li X."/>
            <person name="Huang L."/>
            <person name="Hu Y."/>
            <person name="Liang C."/>
            <person name="Hu X."/>
            <person name="Xu J."/>
            <person name="Yu X."/>
        </authorList>
    </citation>
    <scope>NUCLEOTIDE SEQUENCE [LARGE SCALE GENOMIC DNA]</scope>
    <source>
        <strain evidence="7">Henan</strain>
    </source>
</reference>
<dbReference type="InterPro" id="IPR000175">
    <property type="entry name" value="Na/ntran_symport"/>
</dbReference>
<dbReference type="PANTHER" id="PTHR11616:SF240">
    <property type="entry name" value="BLOATED TUBULES, ISOFORM B-RELATED"/>
    <property type="match status" value="1"/>
</dbReference>
<protein>
    <submittedName>
        <fullName evidence="7">Solute carrier family 6 (Neurotransmitter transporter GABA) member 13</fullName>
    </submittedName>
</protein>
<dbReference type="SUPFAM" id="SSF161070">
    <property type="entry name" value="SNF-like"/>
    <property type="match status" value="1"/>
</dbReference>
<dbReference type="EMBL" id="DF143550">
    <property type="protein sequence ID" value="GAA53637.1"/>
    <property type="molecule type" value="Genomic_DNA"/>
</dbReference>
<comment type="subcellular location">
    <subcellularLocation>
        <location evidence="1">Membrane</location>
        <topology evidence="1">Multi-pass membrane protein</topology>
    </subcellularLocation>
</comment>
<dbReference type="AlphaFoldDB" id="G7YL06"/>
<dbReference type="GO" id="GO:0005886">
    <property type="term" value="C:plasma membrane"/>
    <property type="evidence" value="ECO:0007669"/>
    <property type="project" value="TreeGrafter"/>
</dbReference>
<evidence type="ECO:0000256" key="6">
    <source>
        <dbReference type="SAM" id="MobiDB-lite"/>
    </source>
</evidence>
<feature type="compositionally biased region" description="Polar residues" evidence="6">
    <location>
        <begin position="1"/>
        <end position="10"/>
    </location>
</feature>
<dbReference type="Pfam" id="PF00209">
    <property type="entry name" value="SNF"/>
    <property type="match status" value="1"/>
</dbReference>
<keyword evidence="2" id="KW-0813">Transport</keyword>
<feature type="region of interest" description="Disordered" evidence="6">
    <location>
        <begin position="1"/>
        <end position="42"/>
    </location>
</feature>
<keyword evidence="3" id="KW-0812">Transmembrane</keyword>